<protein>
    <submittedName>
        <fullName evidence="1">Uncharacterized protein</fullName>
    </submittedName>
</protein>
<dbReference type="AlphaFoldDB" id="A0A0L8H8R2"/>
<proteinExistence type="predicted"/>
<accession>A0A0L8H8R2</accession>
<sequence length="50" mass="5799">MHNMRNKDLNIQCDGRCGVLPCCFVEGRKLSRVSMTSLLHFPDYKVVWSI</sequence>
<evidence type="ECO:0000313" key="1">
    <source>
        <dbReference type="EMBL" id="KOF85661.1"/>
    </source>
</evidence>
<name>A0A0L8H8R2_OCTBM</name>
<organism evidence="1">
    <name type="scientific">Octopus bimaculoides</name>
    <name type="common">California two-spotted octopus</name>
    <dbReference type="NCBI Taxonomy" id="37653"/>
    <lineage>
        <taxon>Eukaryota</taxon>
        <taxon>Metazoa</taxon>
        <taxon>Spiralia</taxon>
        <taxon>Lophotrochozoa</taxon>
        <taxon>Mollusca</taxon>
        <taxon>Cephalopoda</taxon>
        <taxon>Coleoidea</taxon>
        <taxon>Octopodiformes</taxon>
        <taxon>Octopoda</taxon>
        <taxon>Incirrata</taxon>
        <taxon>Octopodidae</taxon>
        <taxon>Octopus</taxon>
    </lineage>
</organism>
<dbReference type="EMBL" id="KQ418839">
    <property type="protein sequence ID" value="KOF85661.1"/>
    <property type="molecule type" value="Genomic_DNA"/>
</dbReference>
<reference evidence="1" key="1">
    <citation type="submission" date="2015-07" db="EMBL/GenBank/DDBJ databases">
        <title>MeaNS - Measles Nucleotide Surveillance Program.</title>
        <authorList>
            <person name="Tran T."/>
            <person name="Druce J."/>
        </authorList>
    </citation>
    <scope>NUCLEOTIDE SEQUENCE</scope>
    <source>
        <strain evidence="1">UCB-OBI-ISO-001</strain>
        <tissue evidence="1">Gonad</tissue>
    </source>
</reference>
<gene>
    <name evidence="1" type="ORF">OCBIM_22019959mg</name>
</gene>